<proteinExistence type="predicted"/>
<accession>A0A7C5L7U5</accession>
<gene>
    <name evidence="2" type="ORF">ENM11_04825</name>
</gene>
<dbReference type="InterPro" id="IPR002698">
    <property type="entry name" value="FTHF_cligase"/>
</dbReference>
<reference evidence="2" key="1">
    <citation type="journal article" date="2020" name="mSystems">
        <title>Genome- and Community-Level Interaction Insights into Carbon Utilization and Element Cycling Functions of Hydrothermarchaeota in Hydrothermal Sediment.</title>
        <authorList>
            <person name="Zhou Z."/>
            <person name="Liu Y."/>
            <person name="Xu W."/>
            <person name="Pan J."/>
            <person name="Luo Z.H."/>
            <person name="Li M."/>
        </authorList>
    </citation>
    <scope>NUCLEOTIDE SEQUENCE [LARGE SCALE GENOMIC DNA]</scope>
    <source>
        <strain evidence="2">SpSt-1056</strain>
    </source>
</reference>
<dbReference type="AlphaFoldDB" id="A0A7C5L7U5"/>
<name>A0A7C5L7U5_CALS0</name>
<dbReference type="InterPro" id="IPR024185">
    <property type="entry name" value="FTHF_cligase-like_sf"/>
</dbReference>
<dbReference type="PANTHER" id="PTHR13017">
    <property type="entry name" value="5-FORMYLTETRAHYDROFOLATE CYCLO-LIGASE-RELATED"/>
    <property type="match status" value="1"/>
</dbReference>
<dbReference type="GO" id="GO:0003723">
    <property type="term" value="F:RNA binding"/>
    <property type="evidence" value="ECO:0007669"/>
    <property type="project" value="UniProtKB-KW"/>
</dbReference>
<sequence length="239" mass="26482">MDAAAAKQAIRLKIWSEMEKRGVAAFPKPVYGRIPNFKGAEDAATLLRKSKTYAQAEKVKVNPDSPQRPVRKMVLQDGKLLVFPSPRISKGLYLLDPRKIPSRELDRASTIEGAFRYGVPVHPKDLPEIDLVVAGSVAVSPSGWRVGKGEGYSEIEYAILRTFGKVDADTSIVTTIHDVQLVDWIPAEPFDVPVDIIFTNTRVVECPANRKPEGILWSYLSDEKIKAIPLLSMLRAGVF</sequence>
<dbReference type="Pfam" id="PF01812">
    <property type="entry name" value="5-FTHF_cyc-lig"/>
    <property type="match status" value="1"/>
</dbReference>
<evidence type="ECO:0000313" key="2">
    <source>
        <dbReference type="EMBL" id="HHK68462.1"/>
    </source>
</evidence>
<dbReference type="FunFam" id="3.40.50.10420:FF:000001">
    <property type="entry name" value="Methenyltetrahydrofolate synthase domain-containing protein"/>
    <property type="match status" value="1"/>
</dbReference>
<dbReference type="GO" id="GO:0016874">
    <property type="term" value="F:ligase activity"/>
    <property type="evidence" value="ECO:0007669"/>
    <property type="project" value="UniProtKB-KW"/>
</dbReference>
<dbReference type="GO" id="GO:0005737">
    <property type="term" value="C:cytoplasm"/>
    <property type="evidence" value="ECO:0007669"/>
    <property type="project" value="TreeGrafter"/>
</dbReference>
<dbReference type="EMBL" id="DRWN01000031">
    <property type="protein sequence ID" value="HHK68462.1"/>
    <property type="molecule type" value="Genomic_DNA"/>
</dbReference>
<dbReference type="Gene3D" id="3.40.50.10420">
    <property type="entry name" value="NagB/RpiA/CoA transferase-like"/>
    <property type="match status" value="1"/>
</dbReference>
<dbReference type="SUPFAM" id="SSF100950">
    <property type="entry name" value="NagB/RpiA/CoA transferase-like"/>
    <property type="match status" value="1"/>
</dbReference>
<dbReference type="PANTHER" id="PTHR13017:SF0">
    <property type="entry name" value="METHENYLTETRAHYDROFOLATE SYNTHASE DOMAIN-CONTAINING PROTEIN"/>
    <property type="match status" value="1"/>
</dbReference>
<protein>
    <submittedName>
        <fullName evidence="2">5-formyltetrahydrofolate cyclo-ligase</fullName>
    </submittedName>
</protein>
<dbReference type="InterPro" id="IPR037171">
    <property type="entry name" value="NagB/RpiA_transferase-like"/>
</dbReference>
<keyword evidence="2" id="KW-0436">Ligase</keyword>
<evidence type="ECO:0000256" key="1">
    <source>
        <dbReference type="ARBA" id="ARBA00022884"/>
    </source>
</evidence>
<organism evidence="2">
    <name type="scientific">Caldiarchaeum subterraneum</name>
    <dbReference type="NCBI Taxonomy" id="311458"/>
    <lineage>
        <taxon>Archaea</taxon>
        <taxon>Nitrososphaerota</taxon>
        <taxon>Candidatus Caldarchaeales</taxon>
        <taxon>Candidatus Caldarchaeaceae</taxon>
        <taxon>Candidatus Caldarchaeum</taxon>
    </lineage>
</organism>
<keyword evidence="1" id="KW-0694">RNA-binding</keyword>
<comment type="caution">
    <text evidence="2">The sequence shown here is derived from an EMBL/GenBank/DDBJ whole genome shotgun (WGS) entry which is preliminary data.</text>
</comment>